<evidence type="ECO:0000313" key="5">
    <source>
        <dbReference type="Proteomes" id="UP000763088"/>
    </source>
</evidence>
<dbReference type="AlphaFoldDB" id="A0A928BT92"/>
<protein>
    <submittedName>
        <fullName evidence="4">Porin family protein</fullName>
    </submittedName>
</protein>
<evidence type="ECO:0000313" key="4">
    <source>
        <dbReference type="EMBL" id="MBE6266923.1"/>
    </source>
</evidence>
<dbReference type="InterPro" id="IPR027385">
    <property type="entry name" value="Beta-barrel_OMP"/>
</dbReference>
<sequence length="174" mass="19349">MKKVLLTFIVALISLSASAQRKGDFAVGLRGGPTMTKIEFLGIKENYTRWGAGAFVQYNLTDHFRFDLDGIYHFKKDHLSDFTVGIDLQYLFDLGEDVKFFPLVGYALAFTHQDAYDINNISYDSENSTDGGIQLGAGIQFNLGDNCFVSAEYKFQPGILGDGHVVMASVGYRF</sequence>
<keyword evidence="1 2" id="KW-0732">Signal</keyword>
<dbReference type="InterPro" id="IPR011250">
    <property type="entry name" value="OMP/PagP_B-barrel"/>
</dbReference>
<name>A0A928BT92_XYLRU</name>
<evidence type="ECO:0000259" key="3">
    <source>
        <dbReference type="Pfam" id="PF13505"/>
    </source>
</evidence>
<feature type="domain" description="Outer membrane protein beta-barrel" evidence="3">
    <location>
        <begin position="9"/>
        <end position="174"/>
    </location>
</feature>
<evidence type="ECO:0000256" key="1">
    <source>
        <dbReference type="ARBA" id="ARBA00022729"/>
    </source>
</evidence>
<reference evidence="4" key="1">
    <citation type="submission" date="2019-04" db="EMBL/GenBank/DDBJ databases">
        <title>Evolution of Biomass-Degrading Anaerobic Consortia Revealed by Metagenomics.</title>
        <authorList>
            <person name="Peng X."/>
        </authorList>
    </citation>
    <scope>NUCLEOTIDE SEQUENCE</scope>
    <source>
        <strain evidence="4">SIG141</strain>
    </source>
</reference>
<dbReference type="Pfam" id="PF13505">
    <property type="entry name" value="OMP_b-brl"/>
    <property type="match status" value="1"/>
</dbReference>
<evidence type="ECO:0000256" key="2">
    <source>
        <dbReference type="SAM" id="SignalP"/>
    </source>
</evidence>
<comment type="caution">
    <text evidence="4">The sequence shown here is derived from an EMBL/GenBank/DDBJ whole genome shotgun (WGS) entry which is preliminary data.</text>
</comment>
<organism evidence="4 5">
    <name type="scientific">Xylanibacter ruminicola</name>
    <name type="common">Prevotella ruminicola</name>
    <dbReference type="NCBI Taxonomy" id="839"/>
    <lineage>
        <taxon>Bacteria</taxon>
        <taxon>Pseudomonadati</taxon>
        <taxon>Bacteroidota</taxon>
        <taxon>Bacteroidia</taxon>
        <taxon>Bacteroidales</taxon>
        <taxon>Prevotellaceae</taxon>
        <taxon>Xylanibacter</taxon>
    </lineage>
</organism>
<dbReference type="Gene3D" id="2.40.160.20">
    <property type="match status" value="1"/>
</dbReference>
<feature type="signal peptide" evidence="2">
    <location>
        <begin position="1"/>
        <end position="19"/>
    </location>
</feature>
<feature type="chain" id="PRO_5038013204" evidence="2">
    <location>
        <begin position="20"/>
        <end position="174"/>
    </location>
</feature>
<proteinExistence type="predicted"/>
<dbReference type="Proteomes" id="UP000763088">
    <property type="component" value="Unassembled WGS sequence"/>
</dbReference>
<accession>A0A928BT92</accession>
<gene>
    <name evidence="4" type="ORF">E7102_10750</name>
</gene>
<dbReference type="SUPFAM" id="SSF56925">
    <property type="entry name" value="OMPA-like"/>
    <property type="match status" value="1"/>
</dbReference>
<dbReference type="EMBL" id="SUYD01000013">
    <property type="protein sequence ID" value="MBE6266923.1"/>
    <property type="molecule type" value="Genomic_DNA"/>
</dbReference>